<keyword evidence="1" id="KW-0812">Transmembrane</keyword>
<dbReference type="EMBL" id="CP003261">
    <property type="protein sequence ID" value="AGK96332.1"/>
    <property type="molecule type" value="Genomic_DNA"/>
</dbReference>
<protein>
    <submittedName>
        <fullName evidence="2">Uncharacterized protein</fullName>
    </submittedName>
</protein>
<dbReference type="Proteomes" id="UP000013523">
    <property type="component" value="Chromosome"/>
</dbReference>
<proteinExistence type="predicted"/>
<dbReference type="HOGENOM" id="CLU_2394589_0_0_9"/>
<accession>R4JZR7</accession>
<reference evidence="2 3" key="1">
    <citation type="submission" date="2012-01" db="EMBL/GenBank/DDBJ databases">
        <title>Complete sequence of chromosome of Clostridium pasteurianum BC1.</title>
        <authorList>
            <consortium name="US DOE Joint Genome Institute"/>
            <person name="Lucas S."/>
            <person name="Han J."/>
            <person name="Lapidus A."/>
            <person name="Cheng J.-F."/>
            <person name="Goodwin L."/>
            <person name="Pitluck S."/>
            <person name="Peters L."/>
            <person name="Mikhailova N."/>
            <person name="Teshima H."/>
            <person name="Detter J.C."/>
            <person name="Han C."/>
            <person name="Tapia R."/>
            <person name="Land M."/>
            <person name="Hauser L."/>
            <person name="Kyrpides N."/>
            <person name="Ivanova N."/>
            <person name="Pagani I."/>
            <person name="Dunn J."/>
            <person name="Taghavi S."/>
            <person name="Francis A."/>
            <person name="van der Lelie D."/>
            <person name="Woyke T."/>
        </authorList>
    </citation>
    <scope>NUCLEOTIDE SEQUENCE [LARGE SCALE GENOMIC DNA]</scope>
    <source>
        <strain evidence="2 3">BC1</strain>
    </source>
</reference>
<gene>
    <name evidence="2" type="ORF">Clopa_1349</name>
</gene>
<evidence type="ECO:0000256" key="1">
    <source>
        <dbReference type="SAM" id="Phobius"/>
    </source>
</evidence>
<organism evidence="2 3">
    <name type="scientific">Clostridium pasteurianum BC1</name>
    <dbReference type="NCBI Taxonomy" id="86416"/>
    <lineage>
        <taxon>Bacteria</taxon>
        <taxon>Bacillati</taxon>
        <taxon>Bacillota</taxon>
        <taxon>Clostridia</taxon>
        <taxon>Eubacteriales</taxon>
        <taxon>Clostridiaceae</taxon>
        <taxon>Clostridium</taxon>
    </lineage>
</organism>
<feature type="transmembrane region" description="Helical" evidence="1">
    <location>
        <begin position="6"/>
        <end position="27"/>
    </location>
</feature>
<keyword evidence="3" id="KW-1185">Reference proteome</keyword>
<feature type="transmembrane region" description="Helical" evidence="1">
    <location>
        <begin position="47"/>
        <end position="66"/>
    </location>
</feature>
<keyword evidence="1" id="KW-1133">Transmembrane helix</keyword>
<evidence type="ECO:0000313" key="2">
    <source>
        <dbReference type="EMBL" id="AGK96332.1"/>
    </source>
</evidence>
<dbReference type="KEGG" id="cpas:Clopa_1349"/>
<keyword evidence="1" id="KW-0472">Membrane</keyword>
<name>R4JZR7_CLOPA</name>
<evidence type="ECO:0000313" key="3">
    <source>
        <dbReference type="Proteomes" id="UP000013523"/>
    </source>
</evidence>
<sequence length="93" mass="11019">MLFYIKTLIFSYSIIFIDILFLLKHCVIIQEKDNTTHKIILSKDLKLLYYIFLISIIWILSVVPILNLIVSILLSIITIVFIETEYLELTIRK</sequence>
<dbReference type="AlphaFoldDB" id="R4JZR7"/>